<reference evidence="10 11" key="1">
    <citation type="submission" date="2020-07" db="EMBL/GenBank/DDBJ databases">
        <title>Facklamia lactis sp. nov., isolated from raw milk.</title>
        <authorList>
            <person name="Doll E.V."/>
            <person name="Huptas C."/>
            <person name="Staib L."/>
            <person name="Wenning M."/>
            <person name="Scherer S."/>
        </authorList>
    </citation>
    <scope>NUCLEOTIDE SEQUENCE [LARGE SCALE GENOMIC DNA]</scope>
    <source>
        <strain evidence="10 11">DSM 111018</strain>
    </source>
</reference>
<keyword evidence="4 9" id="KW-1003">Cell membrane</keyword>
<name>A0ABS0LP21_9LACT</name>
<evidence type="ECO:0000256" key="1">
    <source>
        <dbReference type="ARBA" id="ARBA00004651"/>
    </source>
</evidence>
<dbReference type="EMBL" id="JACBXQ010000002">
    <property type="protein sequence ID" value="MBG9985915.1"/>
    <property type="molecule type" value="Genomic_DNA"/>
</dbReference>
<evidence type="ECO:0000256" key="6">
    <source>
        <dbReference type="ARBA" id="ARBA00022692"/>
    </source>
</evidence>
<evidence type="ECO:0000256" key="7">
    <source>
        <dbReference type="ARBA" id="ARBA00022989"/>
    </source>
</evidence>
<evidence type="ECO:0000256" key="2">
    <source>
        <dbReference type="ARBA" id="ARBA00004953"/>
    </source>
</evidence>
<evidence type="ECO:0000256" key="4">
    <source>
        <dbReference type="ARBA" id="ARBA00022475"/>
    </source>
</evidence>
<dbReference type="InterPro" id="IPR004485">
    <property type="entry name" value="Cobalamin_biosynth_CobD/CbiB"/>
</dbReference>
<comment type="pathway">
    <text evidence="2 9">Cofactor biosynthesis; adenosylcobalamin biosynthesis.</text>
</comment>
<comment type="function">
    <text evidence="9">Converts cobyric acid to cobinamide by the addition of aminopropanol on the F carboxylic group.</text>
</comment>
<evidence type="ECO:0000256" key="9">
    <source>
        <dbReference type="HAMAP-Rule" id="MF_00024"/>
    </source>
</evidence>
<dbReference type="PANTHER" id="PTHR34308:SF1">
    <property type="entry name" value="COBALAMIN BIOSYNTHESIS PROTEIN CBIB"/>
    <property type="match status" value="1"/>
</dbReference>
<comment type="caution">
    <text evidence="10">The sequence shown here is derived from an EMBL/GenBank/DDBJ whole genome shotgun (WGS) entry which is preliminary data.</text>
</comment>
<evidence type="ECO:0000256" key="3">
    <source>
        <dbReference type="ARBA" id="ARBA00006263"/>
    </source>
</evidence>
<dbReference type="Pfam" id="PF03186">
    <property type="entry name" value="CobD_Cbib"/>
    <property type="match status" value="1"/>
</dbReference>
<dbReference type="NCBIfam" id="TIGR00380">
    <property type="entry name" value="cobal_cbiB"/>
    <property type="match status" value="1"/>
</dbReference>
<dbReference type="PANTHER" id="PTHR34308">
    <property type="entry name" value="COBALAMIN BIOSYNTHESIS PROTEIN CBIB"/>
    <property type="match status" value="1"/>
</dbReference>
<feature type="transmembrane region" description="Helical" evidence="9">
    <location>
        <begin position="56"/>
        <end position="76"/>
    </location>
</feature>
<protein>
    <recommendedName>
        <fullName evidence="9">Cobalamin biosynthesis protein CobD</fullName>
    </recommendedName>
</protein>
<keyword evidence="11" id="KW-1185">Reference proteome</keyword>
<dbReference type="Proteomes" id="UP000721415">
    <property type="component" value="Unassembled WGS sequence"/>
</dbReference>
<dbReference type="HAMAP" id="MF_00024">
    <property type="entry name" value="CobD_CbiB"/>
    <property type="match status" value="1"/>
</dbReference>
<gene>
    <name evidence="9 10" type="primary">cobD</name>
    <name evidence="10" type="ORF">HZY91_03285</name>
</gene>
<comment type="similarity">
    <text evidence="3 9">Belongs to the CobD/CbiB family.</text>
</comment>
<keyword evidence="5 9" id="KW-0169">Cobalamin biosynthesis</keyword>
<proteinExistence type="inferred from homology"/>
<evidence type="ECO:0000256" key="5">
    <source>
        <dbReference type="ARBA" id="ARBA00022573"/>
    </source>
</evidence>
<comment type="subcellular location">
    <subcellularLocation>
        <location evidence="1 9">Cell membrane</location>
        <topology evidence="1 9">Multi-pass membrane protein</topology>
    </subcellularLocation>
</comment>
<keyword evidence="6 9" id="KW-0812">Transmembrane</keyword>
<keyword evidence="7 9" id="KW-1133">Transmembrane helix</keyword>
<organism evidence="10 11">
    <name type="scientific">Facklamia lactis</name>
    <dbReference type="NCBI Taxonomy" id="2749967"/>
    <lineage>
        <taxon>Bacteria</taxon>
        <taxon>Bacillati</taxon>
        <taxon>Bacillota</taxon>
        <taxon>Bacilli</taxon>
        <taxon>Lactobacillales</taxon>
        <taxon>Aerococcaceae</taxon>
        <taxon>Facklamia</taxon>
    </lineage>
</organism>
<keyword evidence="8 9" id="KW-0472">Membrane</keyword>
<evidence type="ECO:0000313" key="11">
    <source>
        <dbReference type="Proteomes" id="UP000721415"/>
    </source>
</evidence>
<feature type="transmembrane region" description="Helical" evidence="9">
    <location>
        <begin position="294"/>
        <end position="315"/>
    </location>
</feature>
<dbReference type="RefSeq" id="WP_197114755.1">
    <property type="nucleotide sequence ID" value="NZ_JACBXQ010000002.1"/>
</dbReference>
<comment type="caution">
    <text evidence="9">Lacks conserved residue(s) required for the propagation of feature annotation.</text>
</comment>
<evidence type="ECO:0000313" key="10">
    <source>
        <dbReference type="EMBL" id="MBG9985915.1"/>
    </source>
</evidence>
<sequence>MDRIVLILIAILLDLLFGDPYSWPHPVKFMGNYIYYYLDRFEDSTLSYKKQFLRGVYLWVSLCCITMGILSIIFIISKQIHPYLSNLIAIYCYYSSFSVRSLAREAKKVQQALLKEGIVAGRQQVSMIVGRETHHLSEDEVIQATIETVAENTSDGFVAPLIYSLLGGPYLTMLYKMINTLDSMVAYKNERFNYLGRFSAKVDDIFNYIPARVSAILIIIASFLCRYSWRKAWEILKRDCYRHASPNAGFPEAAAAGALRIRLGGGHYYHGVYVDKPWIGDDDNRIVIEDISKIINLLYCIAALIFVVLFMISYLKGALS</sequence>
<evidence type="ECO:0000256" key="8">
    <source>
        <dbReference type="ARBA" id="ARBA00023136"/>
    </source>
</evidence>
<accession>A0ABS0LP21</accession>
<feature type="transmembrane region" description="Helical" evidence="9">
    <location>
        <begin position="205"/>
        <end position="229"/>
    </location>
</feature>